<evidence type="ECO:0000313" key="6">
    <source>
        <dbReference type="Proteomes" id="UP000095332"/>
    </source>
</evidence>
<gene>
    <name evidence="3" type="ORF">ERS852560_04182</name>
    <name evidence="5" type="ORF">GKD54_21185</name>
    <name evidence="4" type="ORF">GKD58_21110</name>
</gene>
<dbReference type="GO" id="GO:0003676">
    <property type="term" value="F:nucleic acid binding"/>
    <property type="evidence" value="ECO:0007669"/>
    <property type="project" value="InterPro"/>
</dbReference>
<evidence type="ECO:0000313" key="3">
    <source>
        <dbReference type="EMBL" id="CUQ55658.1"/>
    </source>
</evidence>
<reference evidence="7 8" key="2">
    <citation type="journal article" date="2019" name="Nat. Med.">
        <title>A library of human gut bacterial isolates paired with longitudinal multiomics data enables mechanistic microbiome research.</title>
        <authorList>
            <person name="Poyet M."/>
            <person name="Groussin M."/>
            <person name="Gibbons S.M."/>
            <person name="Avila-Pacheco J."/>
            <person name="Jiang X."/>
            <person name="Kearney S.M."/>
            <person name="Perrotta A.R."/>
            <person name="Berdy B."/>
            <person name="Zhao S."/>
            <person name="Lieberman T.D."/>
            <person name="Swanson P.K."/>
            <person name="Smith M."/>
            <person name="Roesemann S."/>
            <person name="Alexander J.E."/>
            <person name="Rich S.A."/>
            <person name="Livny J."/>
            <person name="Vlamakis H."/>
            <person name="Clish C."/>
            <person name="Bullock K."/>
            <person name="Deik A."/>
            <person name="Scott J."/>
            <person name="Pierce K.A."/>
            <person name="Xavier R.J."/>
            <person name="Alm E.J."/>
        </authorList>
    </citation>
    <scope>NUCLEOTIDE SEQUENCE [LARGE SCALE GENOMIC DNA]</scope>
    <source>
        <strain evidence="5 8">BIOML-A10</strain>
        <strain evidence="4 7">BIOML-A11</strain>
    </source>
</reference>
<dbReference type="Gene3D" id="3.40.1350.10">
    <property type="match status" value="1"/>
</dbReference>
<evidence type="ECO:0000259" key="1">
    <source>
        <dbReference type="Pfam" id="PF06250"/>
    </source>
</evidence>
<evidence type="ECO:0000259" key="2">
    <source>
        <dbReference type="Pfam" id="PF17761"/>
    </source>
</evidence>
<evidence type="ECO:0000313" key="7">
    <source>
        <dbReference type="Proteomes" id="UP000450599"/>
    </source>
</evidence>
<dbReference type="AlphaFoldDB" id="A0A174XFM8"/>
<sequence length="351" mass="41491">MKQIQIHNSTDIIADIKQIIEQARKQAYASINTLMIQSNWLVGRRIVEEEQGGASRAEYGKALLKNLATELIPIYGNSYSARRLQDYRQFYLYFKDIEIWHSRVPNLTWTHYRELLTVGDETARHWYMQEAAKEMWSVRTLHRNISSQYYYRLLQSQAKEVVVDEMKQITAPMQGDKLEFIKNPVVAEFLGLAQNTKFSETELESAIITHLQKFIMELGKGYAFVARQQHIRTDMGDFYIDLVFYNYILKCFMLVDLKTEQISHQDVGQMDMYIRMYDELKRTEGDNPTIGLILCSRTSEDMARYSMLKDNDRLFQAKYLTFLPTKEELTNEIERQKMIFRLQQENNTPEE</sequence>
<dbReference type="Proteomes" id="UP000450599">
    <property type="component" value="Unassembled WGS sequence"/>
</dbReference>
<dbReference type="PANTHER" id="PTHR30547:SF5">
    <property type="entry name" value="NUCLEASE YHCG-RELATED"/>
    <property type="match status" value="1"/>
</dbReference>
<dbReference type="EMBL" id="WKMW01000028">
    <property type="protein sequence ID" value="MRY86712.1"/>
    <property type="molecule type" value="Genomic_DNA"/>
</dbReference>
<dbReference type="InterPro" id="IPR011856">
    <property type="entry name" value="tRNA_endonuc-like_dom_sf"/>
</dbReference>
<reference evidence="3 6" key="1">
    <citation type="submission" date="2015-09" db="EMBL/GenBank/DDBJ databases">
        <authorList>
            <consortium name="Pathogen Informatics"/>
        </authorList>
    </citation>
    <scope>NUCLEOTIDE SEQUENCE [LARGE SCALE GENOMIC DNA]</scope>
    <source>
        <strain evidence="3 6">2789STDY5834948</strain>
    </source>
</reference>
<dbReference type="InterPro" id="IPR053148">
    <property type="entry name" value="PD-DEXK-like_domain"/>
</dbReference>
<accession>A0A174XFM8</accession>
<evidence type="ECO:0000313" key="5">
    <source>
        <dbReference type="EMBL" id="MRZ08665.1"/>
    </source>
</evidence>
<evidence type="ECO:0000313" key="4">
    <source>
        <dbReference type="EMBL" id="MRY86712.1"/>
    </source>
</evidence>
<dbReference type="Proteomes" id="UP000471216">
    <property type="component" value="Unassembled WGS sequence"/>
</dbReference>
<evidence type="ECO:0000313" key="8">
    <source>
        <dbReference type="Proteomes" id="UP000471216"/>
    </source>
</evidence>
<protein>
    <submittedName>
        <fullName evidence="4">DUF1016 family protein</fullName>
    </submittedName>
</protein>
<dbReference type="EMBL" id="CZBM01000026">
    <property type="protein sequence ID" value="CUQ55658.1"/>
    <property type="molecule type" value="Genomic_DNA"/>
</dbReference>
<dbReference type="InterPro" id="IPR041527">
    <property type="entry name" value="YhcG_N"/>
</dbReference>
<name>A0A174XFM8_PARDI</name>
<dbReference type="Pfam" id="PF06250">
    <property type="entry name" value="YhcG_C"/>
    <property type="match status" value="1"/>
</dbReference>
<dbReference type="PANTHER" id="PTHR30547">
    <property type="entry name" value="UNCHARACTERIZED PROTEIN YHCG-RELATED"/>
    <property type="match status" value="1"/>
</dbReference>
<dbReference type="Proteomes" id="UP000095332">
    <property type="component" value="Unassembled WGS sequence"/>
</dbReference>
<dbReference type="Pfam" id="PF17761">
    <property type="entry name" value="DUF1016_N"/>
    <property type="match status" value="1"/>
</dbReference>
<proteinExistence type="predicted"/>
<organism evidence="3 6">
    <name type="scientific">Parabacteroides distasonis</name>
    <dbReference type="NCBI Taxonomy" id="823"/>
    <lineage>
        <taxon>Bacteria</taxon>
        <taxon>Pseudomonadati</taxon>
        <taxon>Bacteroidota</taxon>
        <taxon>Bacteroidia</taxon>
        <taxon>Bacteroidales</taxon>
        <taxon>Tannerellaceae</taxon>
        <taxon>Parabacteroides</taxon>
    </lineage>
</organism>
<dbReference type="InterPro" id="IPR009362">
    <property type="entry name" value="YhcG_C"/>
</dbReference>
<feature type="domain" description="YhcG PDDEXK nuclease" evidence="1">
    <location>
        <begin position="179"/>
        <end position="332"/>
    </location>
</feature>
<dbReference type="EMBL" id="WKMX01000027">
    <property type="protein sequence ID" value="MRZ08665.1"/>
    <property type="molecule type" value="Genomic_DNA"/>
</dbReference>
<dbReference type="RefSeq" id="WP_057329535.1">
    <property type="nucleotide sequence ID" value="NZ_CZBM01000026.1"/>
</dbReference>
<feature type="domain" description="YhcG N-terminal" evidence="2">
    <location>
        <begin position="15"/>
        <end position="152"/>
    </location>
</feature>